<proteinExistence type="predicted"/>
<comment type="caution">
    <text evidence="1">The sequence shown here is derived from an EMBL/GenBank/DDBJ whole genome shotgun (WGS) entry which is preliminary data.</text>
</comment>
<dbReference type="RefSeq" id="WP_185062454.1">
    <property type="nucleotide sequence ID" value="NZ_BAABJP010000030.1"/>
</dbReference>
<gene>
    <name evidence="1" type="ORF">GCM10023321_53640</name>
</gene>
<dbReference type="EMBL" id="BAABJP010000030">
    <property type="protein sequence ID" value="GAA5164711.1"/>
    <property type="molecule type" value="Genomic_DNA"/>
</dbReference>
<reference evidence="2" key="1">
    <citation type="journal article" date="2019" name="Int. J. Syst. Evol. Microbiol.">
        <title>The Global Catalogue of Microorganisms (GCM) 10K type strain sequencing project: providing services to taxonomists for standard genome sequencing and annotation.</title>
        <authorList>
            <consortium name="The Broad Institute Genomics Platform"/>
            <consortium name="The Broad Institute Genome Sequencing Center for Infectious Disease"/>
            <person name="Wu L."/>
            <person name="Ma J."/>
        </authorList>
    </citation>
    <scope>NUCLEOTIDE SEQUENCE [LARGE SCALE GENOMIC DNA]</scope>
    <source>
        <strain evidence="2">JCM 18303</strain>
    </source>
</reference>
<name>A0ABP9QNE8_9PSEU</name>
<evidence type="ECO:0000313" key="2">
    <source>
        <dbReference type="Proteomes" id="UP001428817"/>
    </source>
</evidence>
<keyword evidence="2" id="KW-1185">Reference proteome</keyword>
<organism evidence="1 2">
    <name type="scientific">Pseudonocardia eucalypti</name>
    <dbReference type="NCBI Taxonomy" id="648755"/>
    <lineage>
        <taxon>Bacteria</taxon>
        <taxon>Bacillati</taxon>
        <taxon>Actinomycetota</taxon>
        <taxon>Actinomycetes</taxon>
        <taxon>Pseudonocardiales</taxon>
        <taxon>Pseudonocardiaceae</taxon>
        <taxon>Pseudonocardia</taxon>
    </lineage>
</organism>
<sequence>MDLTVTDTGVVTDLPVLDELLDPYRDGLGIGYQGYRAHCYRMVNWARFVTRPQPYREEKLAVVTALHDLPFFLSGNLDYLGPACDLATAHLEAIGRLEWTEELHLMINNHHKVRPYTGPHAELVEACRKADWMDVTFTKLRFGIPRRLVTEVRARFPMNEAYKAVAMPMIGRYAVRHLSRPLPNMRW</sequence>
<dbReference type="Proteomes" id="UP001428817">
    <property type="component" value="Unassembled WGS sequence"/>
</dbReference>
<protein>
    <submittedName>
        <fullName evidence="1">HD domain-containing protein</fullName>
    </submittedName>
</protein>
<accession>A0ABP9QNE8</accession>
<evidence type="ECO:0000313" key="1">
    <source>
        <dbReference type="EMBL" id="GAA5164711.1"/>
    </source>
</evidence>